<evidence type="ECO:0000256" key="10">
    <source>
        <dbReference type="ARBA" id="ARBA00032384"/>
    </source>
</evidence>
<keyword evidence="7" id="KW-0574">Periplasm</keyword>
<evidence type="ECO:0000313" key="15">
    <source>
        <dbReference type="EMBL" id="TDU23214.1"/>
    </source>
</evidence>
<comment type="similarity">
    <text evidence="3">Belongs to the AlgX family.</text>
</comment>
<dbReference type="GO" id="GO:0042121">
    <property type="term" value="P:alginic acid biosynthetic process"/>
    <property type="evidence" value="ECO:0007669"/>
    <property type="project" value="UniProtKB-UniPathway"/>
</dbReference>
<evidence type="ECO:0000256" key="1">
    <source>
        <dbReference type="ARBA" id="ARBA00004418"/>
    </source>
</evidence>
<dbReference type="CDD" id="cd14441">
    <property type="entry name" value="AlgX_N"/>
    <property type="match status" value="1"/>
</dbReference>
<feature type="domain" description="AlgX/AlgJ SGNH hydrolase-like" evidence="13">
    <location>
        <begin position="64"/>
        <end position="322"/>
    </location>
</feature>
<feature type="signal peptide" evidence="12">
    <location>
        <begin position="1"/>
        <end position="27"/>
    </location>
</feature>
<dbReference type="InterPro" id="IPR031811">
    <property type="entry name" value="ALGX/ALGJ_SGNH-like"/>
</dbReference>
<keyword evidence="8" id="KW-0016">Alginate biosynthesis</keyword>
<feature type="active site" evidence="11">
    <location>
        <position position="173"/>
    </location>
</feature>
<dbReference type="InterPro" id="IPR034655">
    <property type="entry name" value="AlgX_N"/>
</dbReference>
<dbReference type="CDD" id="cd14487">
    <property type="entry name" value="AlgX_C"/>
    <property type="match status" value="1"/>
</dbReference>
<evidence type="ECO:0000256" key="4">
    <source>
        <dbReference type="ARBA" id="ARBA00013937"/>
    </source>
</evidence>
<feature type="domain" description="Alginate biosynthesis protein AlgX C-terminal carbohydrate-binding module" evidence="14">
    <location>
        <begin position="343"/>
        <end position="467"/>
    </location>
</feature>
<dbReference type="EMBL" id="SOBT01000013">
    <property type="protein sequence ID" value="TDU23214.1"/>
    <property type="molecule type" value="Genomic_DNA"/>
</dbReference>
<evidence type="ECO:0000313" key="16">
    <source>
        <dbReference type="Proteomes" id="UP000295341"/>
    </source>
</evidence>
<evidence type="ECO:0000259" key="14">
    <source>
        <dbReference type="Pfam" id="PF16824"/>
    </source>
</evidence>
<feature type="active site" description="Nucleophile" evidence="11">
    <location>
        <position position="266"/>
    </location>
</feature>
<keyword evidence="6 12" id="KW-0732">Signal</keyword>
<dbReference type="InterPro" id="IPR031798">
    <property type="entry name" value="AlgX_C"/>
</dbReference>
<dbReference type="Proteomes" id="UP000295341">
    <property type="component" value="Unassembled WGS sequence"/>
</dbReference>
<feature type="chain" id="PRO_5030099463" description="Alginate biosynthesis protein AlgX" evidence="12">
    <location>
        <begin position="28"/>
        <end position="512"/>
    </location>
</feature>
<evidence type="ECO:0000256" key="6">
    <source>
        <dbReference type="ARBA" id="ARBA00022729"/>
    </source>
</evidence>
<sequence length="512" mass="55221">MPKKIPSAFRSLILGAAMWSAAQSSPAADVAFPVFEAAPCCQLCPHAADPAAYNTKFLDAFRTLVQGSDGWLFRAESDLSAQFGTTPEGLDRLVEFQRALRERGTELVVMVQPPRGVMHADKLKGSGYSYDVEGARASYRRVISDLRSRGVAVPDMETLLTTQDSSEYFSRNDHHWTPEGTRRTAKLVADRVLQMPQFKSVKRQTFVTHKEGLVTKNGTLAKAASELCGFGSPKQYFARYVTEPADAGGDLLGDEAVPQIALVGTSNSGPSYNFSGFISEYLQADVLNISVIGGGMDGAMLSYLPSEEFRSNPPKILIWEVQHFHNLGDLSFFRQAMPLLNGGCNGKDAILEREVVVRPTGSTEVLFNGGGAVRPLKGRDYVLDVQFSDPTMLEMRGVVWYTSGNKENLRVEQSQHAPSQKGRFVTSLRPDGNWGDQIFLGFDVEAIVPEAPVTATAVSATGANTPAAKPAAGAPLKVRARLCSAHDTGMRARGADESRVVAGVAGVAGAAR</sequence>
<organism evidence="15 16">
    <name type="scientific">Panacagrimonas perspica</name>
    <dbReference type="NCBI Taxonomy" id="381431"/>
    <lineage>
        <taxon>Bacteria</taxon>
        <taxon>Pseudomonadati</taxon>
        <taxon>Pseudomonadota</taxon>
        <taxon>Gammaproteobacteria</taxon>
        <taxon>Nevskiales</taxon>
        <taxon>Nevskiaceae</taxon>
        <taxon>Panacagrimonas</taxon>
    </lineage>
</organism>
<proteinExistence type="inferred from homology"/>
<accession>A0A4R7NQI2</accession>
<feature type="active site" description="Proton acceptor" evidence="11">
    <location>
        <position position="175"/>
    </location>
</feature>
<evidence type="ECO:0000256" key="3">
    <source>
        <dbReference type="ARBA" id="ARBA00006553"/>
    </source>
</evidence>
<dbReference type="Gene3D" id="2.60.120.1380">
    <property type="entry name" value="C-terminal carbohydrate-binding module"/>
    <property type="match status" value="1"/>
</dbReference>
<evidence type="ECO:0000256" key="9">
    <source>
        <dbReference type="ARBA" id="ARBA00023157"/>
    </source>
</evidence>
<dbReference type="Pfam" id="PF16822">
    <property type="entry name" value="ALGX"/>
    <property type="match status" value="1"/>
</dbReference>
<dbReference type="GO" id="GO:0016740">
    <property type="term" value="F:transferase activity"/>
    <property type="evidence" value="ECO:0007669"/>
    <property type="project" value="UniProtKB-KW"/>
</dbReference>
<comment type="subcellular location">
    <subcellularLocation>
        <location evidence="1">Periplasm</location>
    </subcellularLocation>
</comment>
<dbReference type="GO" id="GO:0042597">
    <property type="term" value="C:periplasmic space"/>
    <property type="evidence" value="ECO:0007669"/>
    <property type="project" value="UniProtKB-SubCell"/>
</dbReference>
<evidence type="ECO:0000259" key="13">
    <source>
        <dbReference type="Pfam" id="PF16822"/>
    </source>
</evidence>
<dbReference type="InterPro" id="IPR038639">
    <property type="entry name" value="AlgX_C_sf"/>
</dbReference>
<gene>
    <name evidence="15" type="ORF">DFR24_4737</name>
</gene>
<evidence type="ECO:0000256" key="5">
    <source>
        <dbReference type="ARBA" id="ARBA00022679"/>
    </source>
</evidence>
<comment type="pathway">
    <text evidence="2">Glycan biosynthesis; alginate biosynthesis.</text>
</comment>
<dbReference type="UniPathway" id="UPA00286"/>
<dbReference type="InterPro" id="IPR036514">
    <property type="entry name" value="SGNH_hydro_sf"/>
</dbReference>
<dbReference type="RefSeq" id="WP_133883889.1">
    <property type="nucleotide sequence ID" value="NZ_MWIN01000025.1"/>
</dbReference>
<dbReference type="Pfam" id="PF16824">
    <property type="entry name" value="CBM_26"/>
    <property type="match status" value="1"/>
</dbReference>
<name>A0A4R7NQI2_9GAMM</name>
<dbReference type="Gene3D" id="3.40.50.1110">
    <property type="entry name" value="SGNH hydrolase"/>
    <property type="match status" value="1"/>
</dbReference>
<comment type="caution">
    <text evidence="15">The sequence shown here is derived from an EMBL/GenBank/DDBJ whole genome shotgun (WGS) entry which is preliminary data.</text>
</comment>
<keyword evidence="9" id="KW-1015">Disulfide bond</keyword>
<reference evidence="15 16" key="1">
    <citation type="submission" date="2019-03" db="EMBL/GenBank/DDBJ databases">
        <title>Genomic Encyclopedia of Type Strains, Phase IV (KMG-IV): sequencing the most valuable type-strain genomes for metagenomic binning, comparative biology and taxonomic classification.</title>
        <authorList>
            <person name="Goeker M."/>
        </authorList>
    </citation>
    <scope>NUCLEOTIDE SEQUENCE [LARGE SCALE GENOMIC DNA]</scope>
    <source>
        <strain evidence="15 16">DSM 26377</strain>
    </source>
</reference>
<dbReference type="OrthoDB" id="6773032at2"/>
<keyword evidence="16" id="KW-1185">Reference proteome</keyword>
<protein>
    <recommendedName>
        <fullName evidence="4">Alginate biosynthesis protein AlgX</fullName>
    </recommendedName>
    <alternativeName>
        <fullName evidence="10">Probable alginate O-acetyltransferase AlgX</fullName>
    </alternativeName>
</protein>
<evidence type="ECO:0000256" key="2">
    <source>
        <dbReference type="ARBA" id="ARBA00005182"/>
    </source>
</evidence>
<evidence type="ECO:0000256" key="8">
    <source>
        <dbReference type="ARBA" id="ARBA00022841"/>
    </source>
</evidence>
<keyword evidence="5" id="KW-0808">Transferase</keyword>
<evidence type="ECO:0000256" key="7">
    <source>
        <dbReference type="ARBA" id="ARBA00022764"/>
    </source>
</evidence>
<evidence type="ECO:0000256" key="11">
    <source>
        <dbReference type="PIRSR" id="PIRSR638639-50"/>
    </source>
</evidence>
<dbReference type="AlphaFoldDB" id="A0A4R7NQI2"/>
<dbReference type="SUPFAM" id="SSF52266">
    <property type="entry name" value="SGNH hydrolase"/>
    <property type="match status" value="1"/>
</dbReference>
<evidence type="ECO:0000256" key="12">
    <source>
        <dbReference type="SAM" id="SignalP"/>
    </source>
</evidence>
<dbReference type="GO" id="GO:0016788">
    <property type="term" value="F:hydrolase activity, acting on ester bonds"/>
    <property type="evidence" value="ECO:0007669"/>
    <property type="project" value="UniProtKB-ARBA"/>
</dbReference>